<dbReference type="Proteomes" id="UP000321034">
    <property type="component" value="Unassembled WGS sequence"/>
</dbReference>
<comment type="caution">
    <text evidence="2">The sequence shown here is derived from an EMBL/GenBank/DDBJ whole genome shotgun (WGS) entry which is preliminary data.</text>
</comment>
<protein>
    <submittedName>
        <fullName evidence="2">DUF2188 domain-containing protein</fullName>
    </submittedName>
</protein>
<keyword evidence="3" id="KW-1185">Reference proteome</keyword>
<dbReference type="InterPro" id="IPR018691">
    <property type="entry name" value="DUF2188"/>
</dbReference>
<evidence type="ECO:0000313" key="3">
    <source>
        <dbReference type="Proteomes" id="UP000321034"/>
    </source>
</evidence>
<accession>A0A5C8I2P1</accession>
<dbReference type="OrthoDB" id="5007698at2"/>
<feature type="region of interest" description="Disordered" evidence="1">
    <location>
        <begin position="1"/>
        <end position="75"/>
    </location>
</feature>
<proteinExistence type="predicted"/>
<name>A0A5C8I2P1_9MICO</name>
<gene>
    <name evidence="2" type="ORF">FVP77_03115</name>
</gene>
<sequence length="75" mass="8152">MAQDEVHTRSNRGQWENYVEGRPELSASFSSKEEAVDQGRALADQLGTHHTVEDAEPTGVITDEGEPASDSDPVI</sequence>
<evidence type="ECO:0000313" key="2">
    <source>
        <dbReference type="EMBL" id="TXK12481.1"/>
    </source>
</evidence>
<reference evidence="2 3" key="1">
    <citation type="submission" date="2019-08" db="EMBL/GenBank/DDBJ databases">
        <authorList>
            <person name="Dong K."/>
        </authorList>
    </citation>
    <scope>NUCLEOTIDE SEQUENCE [LARGE SCALE GENOMIC DNA]</scope>
    <source>
        <strain evidence="2 3">JCM14558</strain>
    </source>
</reference>
<dbReference type="EMBL" id="VRSV01000001">
    <property type="protein sequence ID" value="TXK12481.1"/>
    <property type="molecule type" value="Genomic_DNA"/>
</dbReference>
<dbReference type="RefSeq" id="WP_147893208.1">
    <property type="nucleotide sequence ID" value="NZ_BAAANR010000001.1"/>
</dbReference>
<dbReference type="AlphaFoldDB" id="A0A5C8I2P1"/>
<organism evidence="2 3">
    <name type="scientific">Microbacterium hatanonis</name>
    <dbReference type="NCBI Taxonomy" id="404366"/>
    <lineage>
        <taxon>Bacteria</taxon>
        <taxon>Bacillati</taxon>
        <taxon>Actinomycetota</taxon>
        <taxon>Actinomycetes</taxon>
        <taxon>Micrococcales</taxon>
        <taxon>Microbacteriaceae</taxon>
        <taxon>Microbacterium</taxon>
    </lineage>
</organism>
<evidence type="ECO:0000256" key="1">
    <source>
        <dbReference type="SAM" id="MobiDB-lite"/>
    </source>
</evidence>
<dbReference type="Pfam" id="PF09954">
    <property type="entry name" value="DUF2188"/>
    <property type="match status" value="1"/>
</dbReference>